<accession>A0ABT0BPC8</accession>
<dbReference type="RefSeq" id="WP_243919800.1">
    <property type="nucleotide sequence ID" value="NZ_JALHLG010000009.1"/>
</dbReference>
<gene>
    <name evidence="2" type="ORF">MTR66_08620</name>
</gene>
<dbReference type="Proteomes" id="UP001202281">
    <property type="component" value="Unassembled WGS sequence"/>
</dbReference>
<keyword evidence="2" id="KW-0808">Transferase</keyword>
<reference evidence="2 3" key="1">
    <citation type="submission" date="2022-04" db="EMBL/GenBank/DDBJ databases">
        <title>Identification of a novel bacterium isolated from mangrove sediments.</title>
        <authorList>
            <person name="Pan X."/>
        </authorList>
    </citation>
    <scope>NUCLEOTIDE SEQUENCE [LARGE SCALE GENOMIC DNA]</scope>
    <source>
        <strain evidence="2 3">B2638</strain>
    </source>
</reference>
<dbReference type="SUPFAM" id="SSF53335">
    <property type="entry name" value="S-adenosyl-L-methionine-dependent methyltransferases"/>
    <property type="match status" value="1"/>
</dbReference>
<evidence type="ECO:0000313" key="2">
    <source>
        <dbReference type="EMBL" id="MCJ2186876.1"/>
    </source>
</evidence>
<organism evidence="2 3">
    <name type="scientific">Novosphingobium beihaiensis</name>
    <dbReference type="NCBI Taxonomy" id="2930389"/>
    <lineage>
        <taxon>Bacteria</taxon>
        <taxon>Pseudomonadati</taxon>
        <taxon>Pseudomonadota</taxon>
        <taxon>Alphaproteobacteria</taxon>
        <taxon>Sphingomonadales</taxon>
        <taxon>Sphingomonadaceae</taxon>
        <taxon>Novosphingobium</taxon>
    </lineage>
</organism>
<evidence type="ECO:0000313" key="3">
    <source>
        <dbReference type="Proteomes" id="UP001202281"/>
    </source>
</evidence>
<comment type="caution">
    <text evidence="2">The sequence shown here is derived from an EMBL/GenBank/DDBJ whole genome shotgun (WGS) entry which is preliminary data.</text>
</comment>
<dbReference type="Gene3D" id="3.40.50.150">
    <property type="entry name" value="Vaccinia Virus protein VP39"/>
    <property type="match status" value="1"/>
</dbReference>
<keyword evidence="3" id="KW-1185">Reference proteome</keyword>
<dbReference type="PANTHER" id="PTHR43464:SF90">
    <property type="entry name" value="METHYLTRANSFERASE TYPE 11"/>
    <property type="match status" value="1"/>
</dbReference>
<dbReference type="InterPro" id="IPR029063">
    <property type="entry name" value="SAM-dependent_MTases_sf"/>
</dbReference>
<dbReference type="EMBL" id="JALHLG010000009">
    <property type="protein sequence ID" value="MCJ2186876.1"/>
    <property type="molecule type" value="Genomic_DNA"/>
</dbReference>
<proteinExistence type="predicted"/>
<evidence type="ECO:0000259" key="1">
    <source>
        <dbReference type="Pfam" id="PF08241"/>
    </source>
</evidence>
<dbReference type="PANTHER" id="PTHR43464">
    <property type="entry name" value="METHYLTRANSFERASE"/>
    <property type="match status" value="1"/>
</dbReference>
<dbReference type="CDD" id="cd02440">
    <property type="entry name" value="AdoMet_MTases"/>
    <property type="match status" value="1"/>
</dbReference>
<sequence length="203" mass="21546">MFARKLAQQLARPSGMAGRLLGNAMDVVNRKPLALAVDMLAPAPGETILDAGCGTGAAMAAMLARARCHVTGVDASETMLAAARRKLGAQAVCMNVPLEDLPFADASFDAVLALNVLYFNDAENRMLRSLRRVLRPGGRLVAYVTDRGSMAGWSFTREGLHRLYDAGALQEALAASGFACEGGKVHEVPITRSVRGLFACAQR</sequence>
<dbReference type="GO" id="GO:0032259">
    <property type="term" value="P:methylation"/>
    <property type="evidence" value="ECO:0007669"/>
    <property type="project" value="UniProtKB-KW"/>
</dbReference>
<dbReference type="InterPro" id="IPR013216">
    <property type="entry name" value="Methyltransf_11"/>
</dbReference>
<name>A0ABT0BPC8_9SPHN</name>
<dbReference type="GO" id="GO:0008168">
    <property type="term" value="F:methyltransferase activity"/>
    <property type="evidence" value="ECO:0007669"/>
    <property type="project" value="UniProtKB-KW"/>
</dbReference>
<dbReference type="Pfam" id="PF08241">
    <property type="entry name" value="Methyltransf_11"/>
    <property type="match status" value="1"/>
</dbReference>
<protein>
    <submittedName>
        <fullName evidence="2">Class I SAM-dependent methyltransferase</fullName>
    </submittedName>
</protein>
<feature type="domain" description="Methyltransferase type 11" evidence="1">
    <location>
        <begin position="49"/>
        <end position="141"/>
    </location>
</feature>
<keyword evidence="2" id="KW-0489">Methyltransferase</keyword>